<dbReference type="WBParaSite" id="ES5_v2.g11878.t1">
    <property type="protein sequence ID" value="ES5_v2.g11878.t1"/>
    <property type="gene ID" value="ES5_v2.g11878"/>
</dbReference>
<protein>
    <submittedName>
        <fullName evidence="2">LsmAD domain-containing protein</fullName>
    </submittedName>
</protein>
<organism evidence="1 2">
    <name type="scientific">Panagrolaimus sp. ES5</name>
    <dbReference type="NCBI Taxonomy" id="591445"/>
    <lineage>
        <taxon>Eukaryota</taxon>
        <taxon>Metazoa</taxon>
        <taxon>Ecdysozoa</taxon>
        <taxon>Nematoda</taxon>
        <taxon>Chromadorea</taxon>
        <taxon>Rhabditida</taxon>
        <taxon>Tylenchina</taxon>
        <taxon>Panagrolaimomorpha</taxon>
        <taxon>Panagrolaimoidea</taxon>
        <taxon>Panagrolaimidae</taxon>
        <taxon>Panagrolaimus</taxon>
    </lineage>
</organism>
<evidence type="ECO:0000313" key="2">
    <source>
        <dbReference type="WBParaSite" id="ES5_v2.g11878.t1"/>
    </source>
</evidence>
<sequence length="306" mass="34419">MAHDEAEDNVKNQWKKHPLNPTKSTLSLHIAAYENLNEDNNVRSIDENEGLKINLGEFDLAKKWKTVKQLFTGLPLDIKISFEIPRQQNEGQSNDPQIMQFKASQKLLNPNQSTSSNKSHRKNKRGSKRSYFQSQQTSDINSANWRAPSSSSSTDMAHLKLNNKSSAFHGSAEDQQKEGDLQTFEHWGENGVPAVADDTQVSRGGWSVEEMFRKNQSLGVQTTYKDDLTQYTTCPAEGSKEDRARAAEIAKEIEACEKSKAMSFLENDDEERDLDKETVIPDDNVKTDITNDTTTSPSKNSCEVSQ</sequence>
<evidence type="ECO:0000313" key="1">
    <source>
        <dbReference type="Proteomes" id="UP000887579"/>
    </source>
</evidence>
<proteinExistence type="predicted"/>
<reference evidence="2" key="1">
    <citation type="submission" date="2022-11" db="UniProtKB">
        <authorList>
            <consortium name="WormBaseParasite"/>
        </authorList>
    </citation>
    <scope>IDENTIFICATION</scope>
</reference>
<accession>A0AC34F4C9</accession>
<name>A0AC34F4C9_9BILA</name>
<dbReference type="Proteomes" id="UP000887579">
    <property type="component" value="Unplaced"/>
</dbReference>